<dbReference type="SUPFAM" id="SSF143422">
    <property type="entry name" value="Transposase IS200-like"/>
    <property type="match status" value="1"/>
</dbReference>
<gene>
    <name evidence="2" type="ORF">CWM47_08660</name>
</gene>
<dbReference type="KEGG" id="spir:CWM47_08660"/>
<dbReference type="InterPro" id="IPR052715">
    <property type="entry name" value="RAYT_transposase"/>
</dbReference>
<organism evidence="2 3">
    <name type="scientific">Spirosoma pollinicola</name>
    <dbReference type="NCBI Taxonomy" id="2057025"/>
    <lineage>
        <taxon>Bacteria</taxon>
        <taxon>Pseudomonadati</taxon>
        <taxon>Bacteroidota</taxon>
        <taxon>Cytophagia</taxon>
        <taxon>Cytophagales</taxon>
        <taxon>Cytophagaceae</taxon>
        <taxon>Spirosoma</taxon>
    </lineage>
</organism>
<dbReference type="InterPro" id="IPR036515">
    <property type="entry name" value="Transposase_17_sf"/>
</dbReference>
<dbReference type="Proteomes" id="UP000232883">
    <property type="component" value="Chromosome"/>
</dbReference>
<sequence length="248" mass="29070">MSALLSTNTDNLGRTSCPQCMNLNVFLHCGQDVRVTFYDGLRILYMHEPYRRRLPHIMPPGETLFITFRLNGTVPYTVLRQMQEEHSRLVQQHIKENESIEAVKKRLEGRYFVLFDQYIDSCMGSINWLQNAEIAELVKGSLFFGDGTSYDLHAFCIMHNHVHVLLTNLCEGVPFYKILQRLKTYMAVRANRILNRVGQPFWQPESYDHSVRNAKSFERIIAYILNNPVKSGLVDNWEDWPHTYCRHE</sequence>
<reference evidence="2 3" key="1">
    <citation type="submission" date="2017-11" db="EMBL/GenBank/DDBJ databases">
        <title>Taxonomic description and genome sequences of Spirosoma HA7 sp. nov., isolated from pollen microhabitat of Corylus avellana.</title>
        <authorList>
            <person name="Ambika Manirajan B."/>
            <person name="Suarez C."/>
            <person name="Ratering S."/>
            <person name="Geissler-Plaum R."/>
            <person name="Cardinale M."/>
            <person name="Sylvia S."/>
        </authorList>
    </citation>
    <scope>NUCLEOTIDE SEQUENCE [LARGE SCALE GENOMIC DNA]</scope>
    <source>
        <strain evidence="2 3">HA7</strain>
    </source>
</reference>
<proteinExistence type="predicted"/>
<dbReference type="PANTHER" id="PTHR36966:SF1">
    <property type="entry name" value="REP-ASSOCIATED TYROSINE TRANSPOSASE"/>
    <property type="match status" value="1"/>
</dbReference>
<dbReference type="PANTHER" id="PTHR36966">
    <property type="entry name" value="REP-ASSOCIATED TYROSINE TRANSPOSASE"/>
    <property type="match status" value="1"/>
</dbReference>
<dbReference type="GO" id="GO:0004803">
    <property type="term" value="F:transposase activity"/>
    <property type="evidence" value="ECO:0007669"/>
    <property type="project" value="InterPro"/>
</dbReference>
<name>A0A2K8YWB0_9BACT</name>
<dbReference type="Pfam" id="PF01797">
    <property type="entry name" value="Y1_Tnp"/>
    <property type="match status" value="1"/>
</dbReference>
<dbReference type="GO" id="GO:0006313">
    <property type="term" value="P:DNA transposition"/>
    <property type="evidence" value="ECO:0007669"/>
    <property type="project" value="InterPro"/>
</dbReference>
<dbReference type="EMBL" id="CP025096">
    <property type="protein sequence ID" value="AUD01883.1"/>
    <property type="molecule type" value="Genomic_DNA"/>
</dbReference>
<dbReference type="Gene3D" id="3.30.70.1290">
    <property type="entry name" value="Transposase IS200-like"/>
    <property type="match status" value="1"/>
</dbReference>
<dbReference type="InterPro" id="IPR002686">
    <property type="entry name" value="Transposase_17"/>
</dbReference>
<evidence type="ECO:0000259" key="1">
    <source>
        <dbReference type="SMART" id="SM01321"/>
    </source>
</evidence>
<dbReference type="AlphaFoldDB" id="A0A2K8YWB0"/>
<accession>A0A2K8YWB0</accession>
<keyword evidence="3" id="KW-1185">Reference proteome</keyword>
<dbReference type="GO" id="GO:0043565">
    <property type="term" value="F:sequence-specific DNA binding"/>
    <property type="evidence" value="ECO:0007669"/>
    <property type="project" value="TreeGrafter"/>
</dbReference>
<feature type="domain" description="Transposase IS200-like" evidence="1">
    <location>
        <begin position="59"/>
        <end position="227"/>
    </location>
</feature>
<dbReference type="SMART" id="SM01321">
    <property type="entry name" value="Y1_Tnp"/>
    <property type="match status" value="1"/>
</dbReference>
<evidence type="ECO:0000313" key="2">
    <source>
        <dbReference type="EMBL" id="AUD01883.1"/>
    </source>
</evidence>
<evidence type="ECO:0000313" key="3">
    <source>
        <dbReference type="Proteomes" id="UP000232883"/>
    </source>
</evidence>
<protein>
    <recommendedName>
        <fullName evidence="1">Transposase IS200-like domain-containing protein</fullName>
    </recommendedName>
</protein>